<comment type="caution">
    <text evidence="1">The sequence shown here is derived from an EMBL/GenBank/DDBJ whole genome shotgun (WGS) entry which is preliminary data.</text>
</comment>
<proteinExistence type="predicted"/>
<evidence type="ECO:0000313" key="2">
    <source>
        <dbReference type="Proteomes" id="UP000265520"/>
    </source>
</evidence>
<keyword evidence="2" id="KW-1185">Reference proteome</keyword>
<sequence>GVGNLILNRLRAHAIQYGLFIFGHDYLVLTIKKLGVPERQRKDEVSRWDPGCEFVKAGIKRAPRHVKLLILPGGRILQIFSSTPLLMED</sequence>
<name>A0A392TG55_9FABA</name>
<dbReference type="Proteomes" id="UP000265520">
    <property type="component" value="Unassembled WGS sequence"/>
</dbReference>
<reference evidence="1 2" key="1">
    <citation type="journal article" date="2018" name="Front. Plant Sci.">
        <title>Red Clover (Trifolium pratense) and Zigzag Clover (T. medium) - A Picture of Genomic Similarities and Differences.</title>
        <authorList>
            <person name="Dluhosova J."/>
            <person name="Istvanek J."/>
            <person name="Nedelnik J."/>
            <person name="Repkova J."/>
        </authorList>
    </citation>
    <scope>NUCLEOTIDE SEQUENCE [LARGE SCALE GENOMIC DNA]</scope>
    <source>
        <strain evidence="2">cv. 10/8</strain>
        <tissue evidence="1">Leaf</tissue>
    </source>
</reference>
<dbReference type="AlphaFoldDB" id="A0A392TG55"/>
<protein>
    <submittedName>
        <fullName evidence="1">Uncharacterized protein</fullName>
    </submittedName>
</protein>
<organism evidence="1 2">
    <name type="scientific">Trifolium medium</name>
    <dbReference type="NCBI Taxonomy" id="97028"/>
    <lineage>
        <taxon>Eukaryota</taxon>
        <taxon>Viridiplantae</taxon>
        <taxon>Streptophyta</taxon>
        <taxon>Embryophyta</taxon>
        <taxon>Tracheophyta</taxon>
        <taxon>Spermatophyta</taxon>
        <taxon>Magnoliopsida</taxon>
        <taxon>eudicotyledons</taxon>
        <taxon>Gunneridae</taxon>
        <taxon>Pentapetalae</taxon>
        <taxon>rosids</taxon>
        <taxon>fabids</taxon>
        <taxon>Fabales</taxon>
        <taxon>Fabaceae</taxon>
        <taxon>Papilionoideae</taxon>
        <taxon>50 kb inversion clade</taxon>
        <taxon>NPAAA clade</taxon>
        <taxon>Hologalegina</taxon>
        <taxon>IRL clade</taxon>
        <taxon>Trifolieae</taxon>
        <taxon>Trifolium</taxon>
    </lineage>
</organism>
<accession>A0A392TG55</accession>
<feature type="non-terminal residue" evidence="1">
    <location>
        <position position="1"/>
    </location>
</feature>
<dbReference type="EMBL" id="LXQA010562837">
    <property type="protein sequence ID" value="MCI59397.1"/>
    <property type="molecule type" value="Genomic_DNA"/>
</dbReference>
<evidence type="ECO:0000313" key="1">
    <source>
        <dbReference type="EMBL" id="MCI59397.1"/>
    </source>
</evidence>
<feature type="non-terminal residue" evidence="1">
    <location>
        <position position="89"/>
    </location>
</feature>